<keyword evidence="2" id="KW-1185">Reference proteome</keyword>
<name>A0A016W3C1_9BILA</name>
<gene>
    <name evidence="1" type="primary">Acey_s0001.g377</name>
    <name evidence="1" type="ORF">Y032_0001g377</name>
</gene>
<dbReference type="OrthoDB" id="10597843at2759"/>
<protein>
    <recommendedName>
        <fullName evidence="3">Peptidase M13 N-terminal domain-containing protein</fullName>
    </recommendedName>
</protein>
<dbReference type="EMBL" id="JARK01001337">
    <property type="protein sequence ID" value="EYC34359.1"/>
    <property type="molecule type" value="Genomic_DNA"/>
</dbReference>
<dbReference type="AlphaFoldDB" id="A0A016W3C1"/>
<dbReference type="Proteomes" id="UP000024635">
    <property type="component" value="Unassembled WGS sequence"/>
</dbReference>
<accession>A0A016W3C1</accession>
<reference evidence="2" key="1">
    <citation type="journal article" date="2015" name="Nat. Genet.">
        <title>The genome and transcriptome of the zoonotic hookworm Ancylostoma ceylanicum identify infection-specific gene families.</title>
        <authorList>
            <person name="Schwarz E.M."/>
            <person name="Hu Y."/>
            <person name="Antoshechkin I."/>
            <person name="Miller M.M."/>
            <person name="Sternberg P.W."/>
            <person name="Aroian R.V."/>
        </authorList>
    </citation>
    <scope>NUCLEOTIDE SEQUENCE</scope>
    <source>
        <strain evidence="2">HY135</strain>
    </source>
</reference>
<comment type="caution">
    <text evidence="1">The sequence shown here is derived from an EMBL/GenBank/DDBJ whole genome shotgun (WGS) entry which is preliminary data.</text>
</comment>
<evidence type="ECO:0000313" key="2">
    <source>
        <dbReference type="Proteomes" id="UP000024635"/>
    </source>
</evidence>
<dbReference type="SUPFAM" id="SSF55486">
    <property type="entry name" value="Metalloproteases ('zincins'), catalytic domain"/>
    <property type="match status" value="1"/>
</dbReference>
<sequence>MKRSRKHTSHATDLRVQYASAQPPTAVLFEATIFGELDAVNWTKYLLKTVPAIHHSYIINDPIVIAEKTQQKMINYILMSTPKKVIVNYAMLLYTLSWIEFMDEKYQKIVEALVQGNDDVCVRTTMLRFRETLTANYERRTSGNHTASNLVKQQPYPVAVLTVYLGTV</sequence>
<proteinExistence type="predicted"/>
<dbReference type="Gene3D" id="1.10.1380.10">
    <property type="entry name" value="Neutral endopeptidase , domain2"/>
    <property type="match status" value="1"/>
</dbReference>
<evidence type="ECO:0000313" key="1">
    <source>
        <dbReference type="EMBL" id="EYC34359.1"/>
    </source>
</evidence>
<dbReference type="InterPro" id="IPR042089">
    <property type="entry name" value="Peptidase_M13_dom_2"/>
</dbReference>
<organism evidence="1 2">
    <name type="scientific">Ancylostoma ceylanicum</name>
    <dbReference type="NCBI Taxonomy" id="53326"/>
    <lineage>
        <taxon>Eukaryota</taxon>
        <taxon>Metazoa</taxon>
        <taxon>Ecdysozoa</taxon>
        <taxon>Nematoda</taxon>
        <taxon>Chromadorea</taxon>
        <taxon>Rhabditida</taxon>
        <taxon>Rhabditina</taxon>
        <taxon>Rhabditomorpha</taxon>
        <taxon>Strongyloidea</taxon>
        <taxon>Ancylostomatidae</taxon>
        <taxon>Ancylostomatinae</taxon>
        <taxon>Ancylostoma</taxon>
    </lineage>
</organism>
<evidence type="ECO:0008006" key="3">
    <source>
        <dbReference type="Google" id="ProtNLM"/>
    </source>
</evidence>